<dbReference type="Proteomes" id="UP000332933">
    <property type="component" value="Unassembled WGS sequence"/>
</dbReference>
<dbReference type="InterPro" id="IPR036770">
    <property type="entry name" value="Ankyrin_rpt-contain_sf"/>
</dbReference>
<dbReference type="Gene3D" id="1.25.40.20">
    <property type="entry name" value="Ankyrin repeat-containing domain"/>
    <property type="match status" value="3"/>
</dbReference>
<organism evidence="2 3">
    <name type="scientific">Aphanomyces stellatus</name>
    <dbReference type="NCBI Taxonomy" id="120398"/>
    <lineage>
        <taxon>Eukaryota</taxon>
        <taxon>Sar</taxon>
        <taxon>Stramenopiles</taxon>
        <taxon>Oomycota</taxon>
        <taxon>Saprolegniomycetes</taxon>
        <taxon>Saprolegniales</taxon>
        <taxon>Verrucalvaceae</taxon>
        <taxon>Aphanomyces</taxon>
    </lineage>
</organism>
<name>A0A485K7B5_9STRA</name>
<dbReference type="AlphaFoldDB" id="A0A485K7B5"/>
<evidence type="ECO:0000313" key="1">
    <source>
        <dbReference type="EMBL" id="KAF0717458.1"/>
    </source>
</evidence>
<dbReference type="OrthoDB" id="90993at2759"/>
<dbReference type="PANTHER" id="PTHR46586:SF3">
    <property type="entry name" value="ANKYRIN REPEAT-CONTAINING PROTEIN"/>
    <property type="match status" value="1"/>
</dbReference>
<protein>
    <submittedName>
        <fullName evidence="2">Aste57867_2273 protein</fullName>
    </submittedName>
</protein>
<keyword evidence="3" id="KW-1185">Reference proteome</keyword>
<sequence length="568" mass="62848">MMTTSPPKRVLVSSELMDTIVTFQNGLVQDMLPFAAVADVASPIESSVLDSWLATHGPSRLSNLFSCLPFMRPHVLVHAITASDFPLLNVLHTLFDVVSWPAHDMFYYLDVAAKLNNLPVLRFLHAQGHSSCTHEAMDHAAHHGNLEMVQFLHVHRREGCTTEAVRHAISNGHVAVVQYLRHEELPSPDDFVQGAKTLHLTNLAAASGHLEMVELLYQWFGWRCNAEGLTRAAQHGYMDIVLFLHNAHVTSRLACGRAMESAAEHGHLDLLEFLHQHYPRDYTLHKISMNKIAAKGHLTTLEYVHLHGGRCSTKAMDLAASHGHLDVVNWLHTHRSEGCTVYAMDAAATNNHMAVVQFLFSHRTERCSTNAMDGAAANGLLAMVQWLHQHTHAGCTTDAVDFAARGNHVEVVQWLLANRSEGCSTQAPLLAAQNGHLAMAQWLLETRKMPSTAAAIAKWAAKFGQVDALRWLVDRYSDAAGPDLLEYAATGGQVAAVEWILHNIPLGCPPCAIRVVNRRHRRRIVRLLDAVPQERRWCNHAVAANTSMSGEIGSTDNDNGSSTWLDFL</sequence>
<dbReference type="EMBL" id="CAADRA010000247">
    <property type="protein sequence ID" value="VFT79476.1"/>
    <property type="molecule type" value="Genomic_DNA"/>
</dbReference>
<dbReference type="Pfam" id="PF12796">
    <property type="entry name" value="Ank_2"/>
    <property type="match status" value="1"/>
</dbReference>
<reference evidence="2 3" key="1">
    <citation type="submission" date="2019-03" db="EMBL/GenBank/DDBJ databases">
        <authorList>
            <person name="Gaulin E."/>
            <person name="Dumas B."/>
        </authorList>
    </citation>
    <scope>NUCLEOTIDE SEQUENCE [LARGE SCALE GENOMIC DNA]</scope>
    <source>
        <strain evidence="2">CBS 568.67</strain>
    </source>
</reference>
<evidence type="ECO:0000313" key="3">
    <source>
        <dbReference type="Proteomes" id="UP000332933"/>
    </source>
</evidence>
<evidence type="ECO:0000313" key="2">
    <source>
        <dbReference type="EMBL" id="VFT79476.1"/>
    </source>
</evidence>
<dbReference type="InterPro" id="IPR052050">
    <property type="entry name" value="SecEffector_AnkRepeat"/>
</dbReference>
<dbReference type="Pfam" id="PF13637">
    <property type="entry name" value="Ank_4"/>
    <property type="match status" value="1"/>
</dbReference>
<reference evidence="1" key="2">
    <citation type="submission" date="2019-06" db="EMBL/GenBank/DDBJ databases">
        <title>Genomics analysis of Aphanomyces spp. identifies a new class of oomycete effector associated with host adaptation.</title>
        <authorList>
            <person name="Gaulin E."/>
        </authorList>
    </citation>
    <scope>NUCLEOTIDE SEQUENCE</scope>
    <source>
        <strain evidence="1">CBS 578.67</strain>
    </source>
</reference>
<accession>A0A485K7B5</accession>
<gene>
    <name evidence="2" type="primary">Aste57867_2273</name>
    <name evidence="1" type="ORF">As57867_002268</name>
    <name evidence="2" type="ORF">ASTE57867_2273</name>
</gene>
<dbReference type="InterPro" id="IPR002110">
    <property type="entry name" value="Ankyrin_rpt"/>
</dbReference>
<dbReference type="SUPFAM" id="SSF48403">
    <property type="entry name" value="Ankyrin repeat"/>
    <property type="match status" value="2"/>
</dbReference>
<proteinExistence type="predicted"/>
<dbReference type="PANTHER" id="PTHR46586">
    <property type="entry name" value="ANKYRIN REPEAT-CONTAINING PROTEIN"/>
    <property type="match status" value="1"/>
</dbReference>
<dbReference type="EMBL" id="VJMH01000247">
    <property type="protein sequence ID" value="KAF0717458.1"/>
    <property type="molecule type" value="Genomic_DNA"/>
</dbReference>